<dbReference type="InterPro" id="IPR000884">
    <property type="entry name" value="TSP1_rpt"/>
</dbReference>
<dbReference type="PROSITE" id="PS50092">
    <property type="entry name" value="TSP1"/>
    <property type="match status" value="1"/>
</dbReference>
<proteinExistence type="predicted"/>
<sequence length="660" mass="74048">KSQFAVYGSIWASWSAWSFCVNKVRVRVRACNTVRGFSCLGKKQEFMECDSDHTVQPAAHDSDYTAVDPWEEDRREAMKQLYSQMYLPDKSEKVDSMEGKIKFVPRESEILRRERTQVTTKEPINNQLEFNQGMSHQNQITSTSNARNSNAVIEELVTSSPFTEIITRASLLNNIKLESNDQQKQQTSTIANQASVSELESNDQQQQQQTSAIADQVSIFELESNDQQQQQQTSTIANQVSVSELESNDQQQQQKTSTIANQLSIFELESNDQQQQQTSTIVNQVSLSELESNDQKQEQQTFTVTNQAPVSSMKQPPVAIESPHVQEIHHQAPRASRLLPIRNSPNLPQEIDHSLIFAQNSRSKLKEIERPMLFTPELREQIAIDEPDQIISSIGEEVSPSKVLVWMPPDIATWMPEETANNNDKFPETTTTTTLSSSGNLVTLPIFPLLNHFASETFVPQTNELLHLFSSTSLPPPSSQPAVMNLMKIPSDPQIMAPILVSNELIPMNTAGEPNREFPDRNLQLILPESRMQVELISTDIVPRNNKSGISLRKPNQFSGEDRQALPTPSLPSKYNVEDNSNSEFMPSQKESNLLASAPQTFAIDEPEVNLQDGEIGIKQIMISATAEKALDLILKAMLADDGGIDQSIMKSLFNKIIKQ</sequence>
<dbReference type="AlphaFoldDB" id="A0A183H1B7"/>
<evidence type="ECO:0000256" key="1">
    <source>
        <dbReference type="SAM" id="MobiDB-lite"/>
    </source>
</evidence>
<dbReference type="Proteomes" id="UP000267606">
    <property type="component" value="Unassembled WGS sequence"/>
</dbReference>
<feature type="compositionally biased region" description="Polar residues" evidence="1">
    <location>
        <begin position="545"/>
        <end position="559"/>
    </location>
</feature>
<dbReference type="EMBL" id="UZAJ01000577">
    <property type="protein sequence ID" value="VDO28946.1"/>
    <property type="molecule type" value="Genomic_DNA"/>
</dbReference>
<reference evidence="2 3" key="2">
    <citation type="submission" date="2018-11" db="EMBL/GenBank/DDBJ databases">
        <authorList>
            <consortium name="Pathogen Informatics"/>
        </authorList>
    </citation>
    <scope>NUCLEOTIDE SEQUENCE [LARGE SCALE GENOMIC DNA]</scope>
</reference>
<evidence type="ECO:0000313" key="4">
    <source>
        <dbReference type="WBParaSite" id="OFLC_0000127601-mRNA-1"/>
    </source>
</evidence>
<protein>
    <submittedName>
        <fullName evidence="4">C3H1-type domain-containing protein</fullName>
    </submittedName>
</protein>
<name>A0A183H1B7_9BILA</name>
<organism evidence="4">
    <name type="scientific">Onchocerca flexuosa</name>
    <dbReference type="NCBI Taxonomy" id="387005"/>
    <lineage>
        <taxon>Eukaryota</taxon>
        <taxon>Metazoa</taxon>
        <taxon>Ecdysozoa</taxon>
        <taxon>Nematoda</taxon>
        <taxon>Chromadorea</taxon>
        <taxon>Rhabditida</taxon>
        <taxon>Spirurina</taxon>
        <taxon>Spiruromorpha</taxon>
        <taxon>Filarioidea</taxon>
        <taxon>Onchocercidae</taxon>
        <taxon>Onchocerca</taxon>
    </lineage>
</organism>
<dbReference type="WBParaSite" id="OFLC_0000127601-mRNA-1">
    <property type="protein sequence ID" value="OFLC_0000127601-mRNA-1"/>
    <property type="gene ID" value="OFLC_0000127601"/>
</dbReference>
<reference evidence="4" key="1">
    <citation type="submission" date="2016-06" db="UniProtKB">
        <authorList>
            <consortium name="WormBaseParasite"/>
        </authorList>
    </citation>
    <scope>IDENTIFICATION</scope>
</reference>
<accession>A0A183H1B7</accession>
<evidence type="ECO:0000313" key="3">
    <source>
        <dbReference type="Proteomes" id="UP000267606"/>
    </source>
</evidence>
<evidence type="ECO:0000313" key="2">
    <source>
        <dbReference type="EMBL" id="VDO28946.1"/>
    </source>
</evidence>
<gene>
    <name evidence="2" type="ORF">OFLC_LOCUS1277</name>
</gene>
<feature type="region of interest" description="Disordered" evidence="1">
    <location>
        <begin position="545"/>
        <end position="574"/>
    </location>
</feature>
<keyword evidence="3" id="KW-1185">Reference proteome</keyword>